<keyword evidence="1" id="KW-0677">Repeat</keyword>
<keyword evidence="4" id="KW-1185">Reference proteome</keyword>
<dbReference type="InterPro" id="IPR056884">
    <property type="entry name" value="NPHP3-like_N"/>
</dbReference>
<accession>A0AAD5VFZ2</accession>
<proteinExistence type="predicted"/>
<evidence type="ECO:0000259" key="2">
    <source>
        <dbReference type="PROSITE" id="PS50837"/>
    </source>
</evidence>
<sequence length="1387" mass="159153">MALFNQCQTLHQLYGNCYGAFANSRDFVINHPLFLGVSAPDYFMEKLFECTIRGAELDSSARDPPPRCHPGTRIAILKRMELWLRDPCRTKRMLWLVGPAGVGKSAIMQTVAEKECKSSLLAALFFSAPNGRNDPRKVITTLAYQLAARYPPYRDYIRTKIMANPSILEKSIIGQFTEFIVRPFVTQRLFEDTTPVLIFIDGLDECKGQQEQLLLLSLISYFTTRFPDVPLLWIVASRPEAHITHHLSRKRHALFFFKEEVPIDSPEACQDVERFVRVEFAKIRGSSSAIISHFPNWPCERSLLKLLASAQGLFAYADTATRFIAERDHIKRFQVVLDLIDQPSLFASPASAAPLARLDALYDYIVAQVDPEDLKCAKQIFSLLLFPAGPSSDQTQSVICNWLEITPDILHSALCKLHSVLGIPLPHEPEGRITWYHKSFHDFLHRMQSQLGLPMDATDAAEIYRQHLVNLLSRIPLGEVLLPSILPTFSDRNDSADSFMAPEIPRDALSWPYRTPDQLKKGQGDFAKYLVIRLLLLQFKLAEQLQEDRSLLNLPVKTFDLTSINQDDFDVIYTRGGIKRIRNGFPSNNYYDYIMQRWKIKHPESLLSAFIGNRLRGWVDCTPLLPKSGDTNLEHEDYQWFRMHHETSHLYLHYNFSTIYTSLQEQGGPFSMALFNQYQHHMCRRSTGAFANSRDFVINNPQVFLGSPAPDHFMEKFIEYTIRGAELDSSARDPPPRCHPGTRISILQRVEHWLRNPCRAKRILWLVGPAGVGKSAIMQTVAENERKSSVLAALFFSGPSGRNDPRRVITTLAYQLAARYQPYHDYIRTATMADPSILEKSIVGQFTELIVKPFVTLQLFKTTGPVLIFIDGLDECKGQQEQLLLLSLISYFTTRFPDVPLLWIVASRPEAHITHHLSRKRLASCFDKEEVPIDSPEACQDVERFVRAEFARIRGSSSVIMSHFPEWPPEMLLLQLLAAAQGLFAYADTATRFIAERDHINRFQLVLKLVNEPASFTSPDSRSQPLARLDILYDYIVAQVDPDDLKHAKQIFSLLLFPASDIDEMTQSIMCNWLEISPDTLHGALCRLHSVLRIPLPHESDKEITWYHKPFYDFLHRMRSRLDLPMDEIDAYEIHRRYLIKIMNSIPLSEPPLPSIQPTCFHQNHSVDSPTSPEIPSHLLTWPYQTPDEAKKGQEDYSGYLVWINVRYSGLVTNFYDLWAPEILHALKVIAGFEASPYYWCHETFSRFTEQLRDDGSLLDLPARIFFLDSIEKHHFDVVFEDEYGTRSEDFTGDDHDYVMKRWNSKVSDVMLEVFIGNRLRGWVNCTTFLQELGNDSSEDDDSSDDDNLGPALDYQSAMARRKLNLYLKYDFSTIYATLQEQGYIVE</sequence>
<dbReference type="PROSITE" id="PS50837">
    <property type="entry name" value="NACHT"/>
    <property type="match status" value="2"/>
</dbReference>
<dbReference type="PANTHER" id="PTHR10039">
    <property type="entry name" value="AMELOGENIN"/>
    <property type="match status" value="1"/>
</dbReference>
<dbReference type="Proteomes" id="UP001213000">
    <property type="component" value="Unassembled WGS sequence"/>
</dbReference>
<comment type="caution">
    <text evidence="3">The sequence shown here is derived from an EMBL/GenBank/DDBJ whole genome shotgun (WGS) entry which is preliminary data.</text>
</comment>
<feature type="domain" description="NACHT" evidence="2">
    <location>
        <begin position="92"/>
        <end position="241"/>
    </location>
</feature>
<reference evidence="3" key="1">
    <citation type="submission" date="2022-07" db="EMBL/GenBank/DDBJ databases">
        <title>Genome Sequence of Leucocoprinus birnbaumii.</title>
        <authorList>
            <person name="Buettner E."/>
        </authorList>
    </citation>
    <scope>NUCLEOTIDE SEQUENCE</scope>
    <source>
        <strain evidence="3">VT141</strain>
    </source>
</reference>
<feature type="domain" description="NACHT" evidence="2">
    <location>
        <begin position="762"/>
        <end position="911"/>
    </location>
</feature>
<protein>
    <recommendedName>
        <fullName evidence="2">NACHT domain-containing protein</fullName>
    </recommendedName>
</protein>
<organism evidence="3 4">
    <name type="scientific">Leucocoprinus birnbaumii</name>
    <dbReference type="NCBI Taxonomy" id="56174"/>
    <lineage>
        <taxon>Eukaryota</taxon>
        <taxon>Fungi</taxon>
        <taxon>Dikarya</taxon>
        <taxon>Basidiomycota</taxon>
        <taxon>Agaricomycotina</taxon>
        <taxon>Agaricomycetes</taxon>
        <taxon>Agaricomycetidae</taxon>
        <taxon>Agaricales</taxon>
        <taxon>Agaricineae</taxon>
        <taxon>Agaricaceae</taxon>
        <taxon>Leucocoprinus</taxon>
    </lineage>
</organism>
<evidence type="ECO:0000313" key="3">
    <source>
        <dbReference type="EMBL" id="KAJ3557691.1"/>
    </source>
</evidence>
<dbReference type="Gene3D" id="3.40.50.300">
    <property type="entry name" value="P-loop containing nucleotide triphosphate hydrolases"/>
    <property type="match status" value="2"/>
</dbReference>
<evidence type="ECO:0000313" key="4">
    <source>
        <dbReference type="Proteomes" id="UP001213000"/>
    </source>
</evidence>
<gene>
    <name evidence="3" type="ORF">NP233_g11676</name>
</gene>
<dbReference type="SUPFAM" id="SSF52540">
    <property type="entry name" value="P-loop containing nucleoside triphosphate hydrolases"/>
    <property type="match status" value="2"/>
</dbReference>
<dbReference type="InterPro" id="IPR027417">
    <property type="entry name" value="P-loop_NTPase"/>
</dbReference>
<evidence type="ECO:0000256" key="1">
    <source>
        <dbReference type="ARBA" id="ARBA00022737"/>
    </source>
</evidence>
<dbReference type="Pfam" id="PF24883">
    <property type="entry name" value="NPHP3_N"/>
    <property type="match status" value="2"/>
</dbReference>
<dbReference type="InterPro" id="IPR007111">
    <property type="entry name" value="NACHT_NTPase"/>
</dbReference>
<dbReference type="EMBL" id="JANIEX010001459">
    <property type="protein sequence ID" value="KAJ3557691.1"/>
    <property type="molecule type" value="Genomic_DNA"/>
</dbReference>
<name>A0AAD5VFZ2_9AGAR</name>